<dbReference type="AlphaFoldDB" id="A0A8J9ZT07"/>
<feature type="coiled-coil region" evidence="1">
    <location>
        <begin position="695"/>
        <end position="732"/>
    </location>
</feature>
<dbReference type="PANTHER" id="PTHR14332">
    <property type="entry name" value="DISRUPTED IN SCHIZOPHRENIA 1 PROTEIN"/>
    <property type="match status" value="1"/>
</dbReference>
<feature type="region of interest" description="Disordered" evidence="2">
    <location>
        <begin position="899"/>
        <end position="919"/>
    </location>
</feature>
<feature type="region of interest" description="Disordered" evidence="2">
    <location>
        <begin position="127"/>
        <end position="242"/>
    </location>
</feature>
<keyword evidence="4" id="KW-1185">Reference proteome</keyword>
<evidence type="ECO:0000256" key="2">
    <source>
        <dbReference type="SAM" id="MobiDB-lite"/>
    </source>
</evidence>
<gene>
    <name evidence="3" type="primary">DISC1</name>
    <name evidence="3" type="ORF">BLAG_LOCUS16954</name>
</gene>
<dbReference type="EMBL" id="OV696689">
    <property type="protein sequence ID" value="CAH1261577.1"/>
    <property type="molecule type" value="Genomic_DNA"/>
</dbReference>
<organism evidence="3 4">
    <name type="scientific">Branchiostoma lanceolatum</name>
    <name type="common">Common lancelet</name>
    <name type="synonym">Amphioxus lanceolatum</name>
    <dbReference type="NCBI Taxonomy" id="7740"/>
    <lineage>
        <taxon>Eukaryota</taxon>
        <taxon>Metazoa</taxon>
        <taxon>Chordata</taxon>
        <taxon>Cephalochordata</taxon>
        <taxon>Leptocardii</taxon>
        <taxon>Amphioxiformes</taxon>
        <taxon>Branchiostomatidae</taxon>
        <taxon>Branchiostoma</taxon>
    </lineage>
</organism>
<reference evidence="3" key="1">
    <citation type="submission" date="2022-01" db="EMBL/GenBank/DDBJ databases">
        <authorList>
            <person name="Braso-Vives M."/>
        </authorList>
    </citation>
    <scope>NUCLEOTIDE SEQUENCE</scope>
</reference>
<dbReference type="InterPro" id="IPR026081">
    <property type="entry name" value="DISC1"/>
</dbReference>
<feature type="compositionally biased region" description="Polar residues" evidence="2">
    <location>
        <begin position="181"/>
        <end position="198"/>
    </location>
</feature>
<dbReference type="OrthoDB" id="5990396at2759"/>
<dbReference type="PANTHER" id="PTHR14332:SF3">
    <property type="entry name" value="DISRUPTED IN SCHIZOPHRENIA 1 PROTEIN"/>
    <property type="match status" value="1"/>
</dbReference>
<evidence type="ECO:0000256" key="1">
    <source>
        <dbReference type="SAM" id="Coils"/>
    </source>
</evidence>
<dbReference type="GO" id="GO:0005874">
    <property type="term" value="C:microtubule"/>
    <property type="evidence" value="ECO:0007669"/>
    <property type="project" value="TreeGrafter"/>
</dbReference>
<name>A0A8J9ZT07_BRALA</name>
<dbReference type="GO" id="GO:0045111">
    <property type="term" value="C:intermediate filament cytoskeleton"/>
    <property type="evidence" value="ECO:0007669"/>
    <property type="project" value="TreeGrafter"/>
</dbReference>
<feature type="compositionally biased region" description="Basic and acidic residues" evidence="2">
    <location>
        <begin position="207"/>
        <end position="219"/>
    </location>
</feature>
<feature type="region of interest" description="Disordered" evidence="2">
    <location>
        <begin position="610"/>
        <end position="652"/>
    </location>
</feature>
<feature type="compositionally biased region" description="Low complexity" evidence="2">
    <location>
        <begin position="41"/>
        <end position="68"/>
    </location>
</feature>
<sequence>MALFQGMKVGRVAQEGDEGGGKSLFSFITSNASAPPVDQFSESSITETTTTTTTSSVVSSSDSVGTISKVPVTSPPYTFPSGLSASGTTSGYSSESSSTASSPRALIFPARTGDASSSGASVVKVAASATKSTRKKRHGSLIRPGYARQDTSTEGSKTDLGAHDSPTSNSKSTLREEPEESTNNLDKSASVDRTSPENSKVPCQKLSTEERSDALRPDSRTSSSGDLPKDCQPARQDTAILNNQTKIEENLKEEKSSSTNPFESLTLDVADGEHVGEKTAVSGLESLSLDLSFDLDFDLDLDVTVPDSTGKSEAMKAENAAVVDGLPEETDTRDLQVVNLGSGDGESSSSDVTSRKDDDLVMTDSRIEDVQESSRLDEVRERFYSLQERHQSLLQTRVRLCCRQVKKRQELSRIKTEQDLAVKNEDYDKAEAFNRQLQSLTADLQVMTFDLPSSEPSLASLLEEMRHAMEEEVAMATEEAERYTAMKAREELCLKELKMTKQVELNREKQKLTTLQDQLAMAASHLSLDREHLQKSKAQLSSQVEERTAEFHSAKEQLVERRQDIQEEISALEEKLWVLRQEEEAVSAEIQLQEDGISRVEQQFSAERAQLEEERRTIDRKQGELEEQAREASREEQSLRDREAELQGEEERLQDSLQSIQERASHMTCQAQELSIRAEDMSALPVCTGVITTDNKQLTRLKEQQQERQREVQELTTQVLRFQTRVTDLNKQLGETTAQVPVLQEAKQLAVAGYNFSEAKRLADEIKDLEDKRVSKEEELVKARGDVKQLTQDLETSKKVLKEVQEELKQKEEEHDTARKDEAYRLYQELQLQLERCTNNIIRSVLQADMTACQLWIQDICEKHHLPLPQELQALDLHSILGEEDDIMVAMDTSCVRENGMSKAASSEETPTGAAGGSSTAEDCMQACDAADSSCPAEDYVQACEAISMRLLELEDQLQEAVGQEDYDAAQTLHEEIQSLKHQLQNMLVSLQQHDL</sequence>
<dbReference type="GO" id="GO:0005815">
    <property type="term" value="C:microtubule organizing center"/>
    <property type="evidence" value="ECO:0007669"/>
    <property type="project" value="TreeGrafter"/>
</dbReference>
<protein>
    <submittedName>
        <fullName evidence="3">DISC1 protein</fullName>
    </submittedName>
</protein>
<dbReference type="GO" id="GO:0060271">
    <property type="term" value="P:cilium assembly"/>
    <property type="evidence" value="ECO:0007669"/>
    <property type="project" value="TreeGrafter"/>
</dbReference>
<dbReference type="Gene3D" id="1.10.287.1490">
    <property type="match status" value="1"/>
</dbReference>
<feature type="region of interest" description="Disordered" evidence="2">
    <location>
        <begin position="33"/>
        <end position="102"/>
    </location>
</feature>
<evidence type="ECO:0000313" key="4">
    <source>
        <dbReference type="Proteomes" id="UP000838412"/>
    </source>
</evidence>
<feature type="compositionally biased region" description="Low complexity" evidence="2">
    <location>
        <begin position="81"/>
        <end position="102"/>
    </location>
</feature>
<feature type="coiled-coil region" evidence="1">
    <location>
        <begin position="944"/>
        <end position="990"/>
    </location>
</feature>
<feature type="coiled-coil region" evidence="1">
    <location>
        <begin position="759"/>
        <end position="840"/>
    </location>
</feature>
<keyword evidence="1" id="KW-0175">Coiled coil</keyword>
<proteinExistence type="predicted"/>
<dbReference type="Proteomes" id="UP000838412">
    <property type="component" value="Chromosome 4"/>
</dbReference>
<feature type="region of interest" description="Disordered" evidence="2">
    <location>
        <begin position="306"/>
        <end position="357"/>
    </location>
</feature>
<evidence type="ECO:0000313" key="3">
    <source>
        <dbReference type="EMBL" id="CAH1261577.1"/>
    </source>
</evidence>
<accession>A0A8J9ZT07</accession>